<dbReference type="EMBL" id="CP136890">
    <property type="protein sequence ID" value="WOK93119.1"/>
    <property type="molecule type" value="Genomic_DNA"/>
</dbReference>
<evidence type="ECO:0000313" key="11">
    <source>
        <dbReference type="Proteomes" id="UP001327560"/>
    </source>
</evidence>
<dbReference type="InterPro" id="IPR019358">
    <property type="entry name" value="NEMP_fam"/>
</dbReference>
<keyword evidence="7" id="KW-0539">Nucleus</keyword>
<feature type="transmembrane region" description="Helical" evidence="8">
    <location>
        <begin position="302"/>
        <end position="335"/>
    </location>
</feature>
<dbReference type="PANTHER" id="PTHR31587">
    <property type="entry name" value="TRANSMEMBRANE PROTEIN (DUF2215)"/>
    <property type="match status" value="1"/>
</dbReference>
<feature type="transmembrane region" description="Helical" evidence="8">
    <location>
        <begin position="261"/>
        <end position="282"/>
    </location>
</feature>
<evidence type="ECO:0000256" key="5">
    <source>
        <dbReference type="ARBA" id="ARBA00022989"/>
    </source>
</evidence>
<keyword evidence="3 8" id="KW-0812">Transmembrane</keyword>
<dbReference type="Pfam" id="PF10225">
    <property type="entry name" value="NEMP"/>
    <property type="match status" value="1"/>
</dbReference>
<dbReference type="Proteomes" id="UP001327560">
    <property type="component" value="Chromosome 1"/>
</dbReference>
<feature type="transmembrane region" description="Helical" evidence="8">
    <location>
        <begin position="161"/>
        <end position="179"/>
    </location>
</feature>
<keyword evidence="5 8" id="KW-1133">Transmembrane helix</keyword>
<comment type="subcellular location">
    <subcellularLocation>
        <location evidence="1">Nucleus inner membrane</location>
        <topology evidence="1">Multi-pass membrane protein</topology>
        <orientation evidence="1">Nucleoplasmic side</orientation>
    </subcellularLocation>
</comment>
<comment type="similarity">
    <text evidence="2">Belongs to the NEMP family.</text>
</comment>
<evidence type="ECO:0000256" key="6">
    <source>
        <dbReference type="ARBA" id="ARBA00023136"/>
    </source>
</evidence>
<accession>A0AAQ3JQ72</accession>
<reference evidence="10 11" key="1">
    <citation type="submission" date="2023-10" db="EMBL/GenBank/DDBJ databases">
        <title>Chromosome-scale genome assembly provides insights into flower coloration mechanisms of Canna indica.</title>
        <authorList>
            <person name="Li C."/>
        </authorList>
    </citation>
    <scope>NUCLEOTIDE SEQUENCE [LARGE SCALE GENOMIC DNA]</scope>
    <source>
        <tissue evidence="10">Flower</tissue>
    </source>
</reference>
<evidence type="ECO:0000256" key="3">
    <source>
        <dbReference type="ARBA" id="ARBA00022692"/>
    </source>
</evidence>
<proteinExistence type="inferred from homology"/>
<feature type="transmembrane region" description="Helical" evidence="8">
    <location>
        <begin position="219"/>
        <end position="240"/>
    </location>
</feature>
<name>A0AAQ3JQ72_9LILI</name>
<evidence type="ECO:0000313" key="10">
    <source>
        <dbReference type="EMBL" id="WOK93119.1"/>
    </source>
</evidence>
<feature type="chain" id="PRO_5042826122" evidence="9">
    <location>
        <begin position="23"/>
        <end position="402"/>
    </location>
</feature>
<evidence type="ECO:0000256" key="4">
    <source>
        <dbReference type="ARBA" id="ARBA00022729"/>
    </source>
</evidence>
<keyword evidence="6 8" id="KW-0472">Membrane</keyword>
<dbReference type="GO" id="GO:0005637">
    <property type="term" value="C:nuclear inner membrane"/>
    <property type="evidence" value="ECO:0007669"/>
    <property type="project" value="UniProtKB-SubCell"/>
</dbReference>
<organism evidence="10 11">
    <name type="scientific">Canna indica</name>
    <name type="common">Indian-shot</name>
    <dbReference type="NCBI Taxonomy" id="4628"/>
    <lineage>
        <taxon>Eukaryota</taxon>
        <taxon>Viridiplantae</taxon>
        <taxon>Streptophyta</taxon>
        <taxon>Embryophyta</taxon>
        <taxon>Tracheophyta</taxon>
        <taxon>Spermatophyta</taxon>
        <taxon>Magnoliopsida</taxon>
        <taxon>Liliopsida</taxon>
        <taxon>Zingiberales</taxon>
        <taxon>Cannaceae</taxon>
        <taxon>Canna</taxon>
    </lineage>
</organism>
<keyword evidence="11" id="KW-1185">Reference proteome</keyword>
<evidence type="ECO:0000256" key="2">
    <source>
        <dbReference type="ARBA" id="ARBA00005748"/>
    </source>
</evidence>
<evidence type="ECO:0000256" key="9">
    <source>
        <dbReference type="SAM" id="SignalP"/>
    </source>
</evidence>
<sequence>MPPSSSLLLLILISTSPFLAAAATDADAELSVISNHPSKLVLPPGRLVDDSPGARPGTVPSCNRVQIYGFSRLRQPRKYANALKVKVSVSEGDALFRIQTIEICFHKNFSLGLGMCPSGQWQKLSKASWVNSMSPYEQRILDIRMMPDPSRMIEVSTEEEFLVHRLVFLVLGVVMMAAAHSLSESVVFYYGGAMTLGIVVVMLIILFQGMKLLPTGRKSSLAIVLYSSLVGVGTFLLSYVSSLLRTMLVEIGISEDMHNPLGILLLVCLVIAGAWFGYWGVHKLVLTEEGSVDSGVAYFVEWATLILSAVLILQSSLDAIFAAEVLGLTIFLLAITKTNRLRFLLRIFRRMRKIIKRYRKQLSASNYTSADYSSHSHVQGSVSSDSTISGFHIYLKFLSINM</sequence>
<evidence type="ECO:0000256" key="1">
    <source>
        <dbReference type="ARBA" id="ARBA00004575"/>
    </source>
</evidence>
<feature type="signal peptide" evidence="9">
    <location>
        <begin position="1"/>
        <end position="22"/>
    </location>
</feature>
<dbReference type="AlphaFoldDB" id="A0AAQ3JQ72"/>
<feature type="transmembrane region" description="Helical" evidence="8">
    <location>
        <begin position="186"/>
        <end position="207"/>
    </location>
</feature>
<gene>
    <name evidence="10" type="ORF">Cni_G01812</name>
</gene>
<keyword evidence="4 9" id="KW-0732">Signal</keyword>
<evidence type="ECO:0000256" key="8">
    <source>
        <dbReference type="SAM" id="Phobius"/>
    </source>
</evidence>
<protein>
    <submittedName>
        <fullName evidence="10">Nuclear envelope integral membrane protein 1 isoform X2</fullName>
    </submittedName>
</protein>
<dbReference type="PANTHER" id="PTHR31587:SF4">
    <property type="entry name" value="TRANSMEMBRANE PROTEIN (DUF2215)"/>
    <property type="match status" value="1"/>
</dbReference>
<evidence type="ECO:0000256" key="7">
    <source>
        <dbReference type="ARBA" id="ARBA00023242"/>
    </source>
</evidence>